<organism evidence="2 3">
    <name type="scientific">Christiangramia sediminicola</name>
    <dbReference type="NCBI Taxonomy" id="3073267"/>
    <lineage>
        <taxon>Bacteria</taxon>
        <taxon>Pseudomonadati</taxon>
        <taxon>Bacteroidota</taxon>
        <taxon>Flavobacteriia</taxon>
        <taxon>Flavobacteriales</taxon>
        <taxon>Flavobacteriaceae</taxon>
        <taxon>Christiangramia</taxon>
    </lineage>
</organism>
<dbReference type="InterPro" id="IPR005180">
    <property type="entry name" value="DUF302"/>
</dbReference>
<dbReference type="Proteomes" id="UP001257234">
    <property type="component" value="Unassembled WGS sequence"/>
</dbReference>
<evidence type="ECO:0000259" key="1">
    <source>
        <dbReference type="Pfam" id="PF03625"/>
    </source>
</evidence>
<gene>
    <name evidence="2" type="ORF">RE431_02495</name>
</gene>
<dbReference type="Pfam" id="PF03625">
    <property type="entry name" value="DUF302"/>
    <property type="match status" value="2"/>
</dbReference>
<dbReference type="SUPFAM" id="SSF103247">
    <property type="entry name" value="TT1751-like"/>
    <property type="match status" value="2"/>
</dbReference>
<dbReference type="CDD" id="cd14797">
    <property type="entry name" value="DUF302"/>
    <property type="match status" value="2"/>
</dbReference>
<dbReference type="Gene3D" id="3.30.310.70">
    <property type="entry name" value="TT1751-like domain"/>
    <property type="match status" value="2"/>
</dbReference>
<proteinExistence type="predicted"/>
<feature type="domain" description="DUF302" evidence="1">
    <location>
        <begin position="220"/>
        <end position="282"/>
    </location>
</feature>
<accession>A0ABU1EMB2</accession>
<dbReference type="RefSeq" id="WP_309560377.1">
    <property type="nucleotide sequence ID" value="NZ_JAVJIU010000001.1"/>
</dbReference>
<evidence type="ECO:0000313" key="3">
    <source>
        <dbReference type="Proteomes" id="UP001257234"/>
    </source>
</evidence>
<feature type="domain" description="DUF302" evidence="1">
    <location>
        <begin position="78"/>
        <end position="130"/>
    </location>
</feature>
<comment type="caution">
    <text evidence="2">The sequence shown here is derived from an EMBL/GenBank/DDBJ whole genome shotgun (WGS) entry which is preliminary data.</text>
</comment>
<dbReference type="EMBL" id="JAVJIU010000001">
    <property type="protein sequence ID" value="MDR5589491.1"/>
    <property type="molecule type" value="Genomic_DNA"/>
</dbReference>
<protein>
    <submittedName>
        <fullName evidence="2">DUF302 domain-containing protein</fullName>
    </submittedName>
</protein>
<name>A0ABU1EMB2_9FLAO</name>
<reference evidence="3" key="1">
    <citation type="submission" date="2023-07" db="EMBL/GenBank/DDBJ databases">
        <title>Christiangramia sp. SM2212., a novel bacterium of the family Flavobacteriaceae isolated from the sea sediment.</title>
        <authorList>
            <person name="Wang J."/>
            <person name="Zhang X."/>
        </authorList>
    </citation>
    <scope>NUCLEOTIDE SEQUENCE [LARGE SCALE GENOMIC DNA]</scope>
    <source>
        <strain evidence="3">SM2212</strain>
    </source>
</reference>
<evidence type="ECO:0000313" key="2">
    <source>
        <dbReference type="EMBL" id="MDR5589491.1"/>
    </source>
</evidence>
<sequence>MKKLFLVIGLIAGFNSCSQNEPADSLTIADAKIEIPNENKVFPVGTAYTRSQVAAEGAYNQLKQNLVKNDAISIVAEVDHSKNARMVNEKLDYTKIIFFGNPVLGTPLMQQNQLAGLDLPQKILFYRNSKKNDIALYNSMDYLSSRHELQCLESLEKISGALQNLVSGATKTEINYAAEQTVGPGEGIITKTSSNNFEDTYSRLKNVLNANENISIIAELDHKKNAESAGLELNPTRIIIFGNPQLGTPLMLEEQSIGLDLPQKMLVWENDEAEVFISYNDPFYIAERHDIEDNQDVLNTISTALNKISDEAINN</sequence>
<keyword evidence="3" id="KW-1185">Reference proteome</keyword>
<dbReference type="PANTHER" id="PTHR38342:SF2">
    <property type="entry name" value="INNER MEMBRANE OR EXPORTED"/>
    <property type="match status" value="1"/>
</dbReference>
<dbReference type="InterPro" id="IPR035923">
    <property type="entry name" value="TT1751-like_sf"/>
</dbReference>
<dbReference type="PANTHER" id="PTHR38342">
    <property type="entry name" value="SLR5037 PROTEIN"/>
    <property type="match status" value="1"/>
</dbReference>